<protein>
    <recommendedName>
        <fullName evidence="6">tRNA (guanine-N(7)-)-methyltransferase non-catalytic subunit</fullName>
    </recommendedName>
    <alternativeName>
        <fullName evidence="6">WD repeat-containing protein 4 homolog</fullName>
    </alternativeName>
</protein>
<proteinExistence type="inferred from homology"/>
<feature type="repeat" description="WD" evidence="7">
    <location>
        <begin position="80"/>
        <end position="121"/>
    </location>
</feature>
<gene>
    <name evidence="9" type="ORF">SELMODRAFT_405317</name>
</gene>
<dbReference type="PANTHER" id="PTHR16288">
    <property type="entry name" value="WD40 REPEAT PROTEIN 4"/>
    <property type="match status" value="1"/>
</dbReference>
<sequence>MAGEEDLATAEAEGDENELEDEEEKEVCEDQFHPGSQSQAMAPAIISIHPNSRAVVVSVGAGFRVFDLESNEAVTPVDDSSGHRAAIRASGFSHDGAFFASAGDDKLVKLWDTFSWKCSKTIPVNKKTSAVAFSRDGQWLLVADKFGVVYVIPTLADDKSDTNEEPAQLLAHCCSIITSLETSPCGKFVVTADRDYKIRVSVLPKNPMLGAYEIQSFCLGHTSFVSCLAFVGDGSSEALLVSGGGDSTIRLWDHVSGYLLDTVDISNLLQSFSCGQTDKTDTFVAPAVVNMSASGSVVASTIERCLFLKISWQEPICPTDLQFDRKGRLWLVAGAAETRGVGDRALKPEQVTELTSLAQASAAAALTRLRVIQKSPATSSYEALDDTEVPGGDRMLKALQGSPSDSSVSVAAAVAEAAQAAELAMKNLLSKRQYTETHREKRKRTRNDKKARAATSS</sequence>
<dbReference type="HOGENOM" id="CLU_051755_0_0_1"/>
<dbReference type="SUPFAM" id="SSF50978">
    <property type="entry name" value="WD40 repeat-like"/>
    <property type="match status" value="1"/>
</dbReference>
<evidence type="ECO:0000256" key="3">
    <source>
        <dbReference type="ARBA" id="ARBA00022694"/>
    </source>
</evidence>
<evidence type="ECO:0000256" key="5">
    <source>
        <dbReference type="ARBA" id="ARBA00023242"/>
    </source>
</evidence>
<dbReference type="InParanoid" id="D8QWY8"/>
<dbReference type="GO" id="GO:0006400">
    <property type="term" value="P:tRNA modification"/>
    <property type="evidence" value="ECO:0000318"/>
    <property type="project" value="GO_Central"/>
</dbReference>
<dbReference type="OMA" id="SWHCIRT"/>
<comment type="function">
    <text evidence="6">Required for the formation of N(7)-methylguanine at position 46 (m7G46) in tRNA. In the complex, it is required to stabilize and induce conformational changes of the catalytic subunit.</text>
</comment>
<feature type="repeat" description="WD" evidence="7">
    <location>
        <begin position="218"/>
        <end position="262"/>
    </location>
</feature>
<dbReference type="EMBL" id="GL377568">
    <property type="protein sequence ID" value="EFJ35723.1"/>
    <property type="molecule type" value="Genomic_DNA"/>
</dbReference>
<evidence type="ECO:0000256" key="6">
    <source>
        <dbReference type="HAMAP-Rule" id="MF_03056"/>
    </source>
</evidence>
<dbReference type="InterPro" id="IPR015943">
    <property type="entry name" value="WD40/YVTN_repeat-like_dom_sf"/>
</dbReference>
<dbReference type="InterPro" id="IPR036322">
    <property type="entry name" value="WD40_repeat_dom_sf"/>
</dbReference>
<comment type="subunit">
    <text evidence="6">Forms a heterodimer with the catalytic subunit.</text>
</comment>
<dbReference type="Pfam" id="PF00400">
    <property type="entry name" value="WD40"/>
    <property type="match status" value="3"/>
</dbReference>
<evidence type="ECO:0000256" key="1">
    <source>
        <dbReference type="ARBA" id="ARBA00004123"/>
    </source>
</evidence>
<keyword evidence="5 6" id="KW-0539">Nucleus</keyword>
<dbReference type="GO" id="GO:0005829">
    <property type="term" value="C:cytosol"/>
    <property type="evidence" value="ECO:0000318"/>
    <property type="project" value="GO_Central"/>
</dbReference>
<evidence type="ECO:0000256" key="2">
    <source>
        <dbReference type="ARBA" id="ARBA00022574"/>
    </source>
</evidence>
<dbReference type="PROSITE" id="PS50082">
    <property type="entry name" value="WD_REPEATS_2"/>
    <property type="match status" value="2"/>
</dbReference>
<feature type="region of interest" description="Disordered" evidence="8">
    <location>
        <begin position="1"/>
        <end position="36"/>
    </location>
</feature>
<feature type="compositionally biased region" description="Basic residues" evidence="8">
    <location>
        <begin position="440"/>
        <end position="449"/>
    </location>
</feature>
<dbReference type="Proteomes" id="UP000001514">
    <property type="component" value="Unassembled WGS sequence"/>
</dbReference>
<dbReference type="Gramene" id="EFJ35723">
    <property type="protein sequence ID" value="EFJ35723"/>
    <property type="gene ID" value="SELMODRAFT_405317"/>
</dbReference>
<evidence type="ECO:0000313" key="10">
    <source>
        <dbReference type="Proteomes" id="UP000001514"/>
    </source>
</evidence>
<organism evidence="10">
    <name type="scientific">Selaginella moellendorffii</name>
    <name type="common">Spikemoss</name>
    <dbReference type="NCBI Taxonomy" id="88036"/>
    <lineage>
        <taxon>Eukaryota</taxon>
        <taxon>Viridiplantae</taxon>
        <taxon>Streptophyta</taxon>
        <taxon>Embryophyta</taxon>
        <taxon>Tracheophyta</taxon>
        <taxon>Lycopodiopsida</taxon>
        <taxon>Selaginellales</taxon>
        <taxon>Selaginellaceae</taxon>
        <taxon>Selaginella</taxon>
    </lineage>
</organism>
<dbReference type="eggNOG" id="KOG3914">
    <property type="taxonomic scope" value="Eukaryota"/>
</dbReference>
<evidence type="ECO:0000256" key="7">
    <source>
        <dbReference type="PROSITE-ProRule" id="PRU00221"/>
    </source>
</evidence>
<keyword evidence="10" id="KW-1185">Reference proteome</keyword>
<comment type="pathway">
    <text evidence="6">tRNA modification; N(7)-methylguanine-tRNA biosynthesis.</text>
</comment>
<feature type="region of interest" description="Disordered" evidence="8">
    <location>
        <begin position="430"/>
        <end position="457"/>
    </location>
</feature>
<evidence type="ECO:0000256" key="8">
    <source>
        <dbReference type="SAM" id="MobiDB-lite"/>
    </source>
</evidence>
<reference evidence="9 10" key="1">
    <citation type="journal article" date="2011" name="Science">
        <title>The Selaginella genome identifies genetic changes associated with the evolution of vascular plants.</title>
        <authorList>
            <person name="Banks J.A."/>
            <person name="Nishiyama T."/>
            <person name="Hasebe M."/>
            <person name="Bowman J.L."/>
            <person name="Gribskov M."/>
            <person name="dePamphilis C."/>
            <person name="Albert V.A."/>
            <person name="Aono N."/>
            <person name="Aoyama T."/>
            <person name="Ambrose B.A."/>
            <person name="Ashton N.W."/>
            <person name="Axtell M.J."/>
            <person name="Barker E."/>
            <person name="Barker M.S."/>
            <person name="Bennetzen J.L."/>
            <person name="Bonawitz N.D."/>
            <person name="Chapple C."/>
            <person name="Cheng C."/>
            <person name="Correa L.G."/>
            <person name="Dacre M."/>
            <person name="DeBarry J."/>
            <person name="Dreyer I."/>
            <person name="Elias M."/>
            <person name="Engstrom E.M."/>
            <person name="Estelle M."/>
            <person name="Feng L."/>
            <person name="Finet C."/>
            <person name="Floyd S.K."/>
            <person name="Frommer W.B."/>
            <person name="Fujita T."/>
            <person name="Gramzow L."/>
            <person name="Gutensohn M."/>
            <person name="Harholt J."/>
            <person name="Hattori M."/>
            <person name="Heyl A."/>
            <person name="Hirai T."/>
            <person name="Hiwatashi Y."/>
            <person name="Ishikawa M."/>
            <person name="Iwata M."/>
            <person name="Karol K.G."/>
            <person name="Koehler B."/>
            <person name="Kolukisaoglu U."/>
            <person name="Kubo M."/>
            <person name="Kurata T."/>
            <person name="Lalonde S."/>
            <person name="Li K."/>
            <person name="Li Y."/>
            <person name="Litt A."/>
            <person name="Lyons E."/>
            <person name="Manning G."/>
            <person name="Maruyama T."/>
            <person name="Michael T.P."/>
            <person name="Mikami K."/>
            <person name="Miyazaki S."/>
            <person name="Morinaga S."/>
            <person name="Murata T."/>
            <person name="Mueller-Roeber B."/>
            <person name="Nelson D.R."/>
            <person name="Obara M."/>
            <person name="Oguri Y."/>
            <person name="Olmstead R.G."/>
            <person name="Onodera N."/>
            <person name="Petersen B.L."/>
            <person name="Pils B."/>
            <person name="Prigge M."/>
            <person name="Rensing S.A."/>
            <person name="Riano-Pachon D.M."/>
            <person name="Roberts A.W."/>
            <person name="Sato Y."/>
            <person name="Scheller H.V."/>
            <person name="Schulz B."/>
            <person name="Schulz C."/>
            <person name="Shakirov E.V."/>
            <person name="Shibagaki N."/>
            <person name="Shinohara N."/>
            <person name="Shippen D.E."/>
            <person name="Soerensen I."/>
            <person name="Sotooka R."/>
            <person name="Sugimoto N."/>
            <person name="Sugita M."/>
            <person name="Sumikawa N."/>
            <person name="Tanurdzic M."/>
            <person name="Theissen G."/>
            <person name="Ulvskov P."/>
            <person name="Wakazuki S."/>
            <person name="Weng J.K."/>
            <person name="Willats W.W."/>
            <person name="Wipf D."/>
            <person name="Wolf P.G."/>
            <person name="Yang L."/>
            <person name="Zimmer A.D."/>
            <person name="Zhu Q."/>
            <person name="Mitros T."/>
            <person name="Hellsten U."/>
            <person name="Loque D."/>
            <person name="Otillar R."/>
            <person name="Salamov A."/>
            <person name="Schmutz J."/>
            <person name="Shapiro H."/>
            <person name="Lindquist E."/>
            <person name="Lucas S."/>
            <person name="Rokhsar D."/>
            <person name="Grigoriev I.V."/>
        </authorList>
    </citation>
    <scope>NUCLEOTIDE SEQUENCE [LARGE SCALE GENOMIC DNA]</scope>
</reference>
<dbReference type="SMART" id="SM00320">
    <property type="entry name" value="WD40"/>
    <property type="match status" value="4"/>
</dbReference>
<accession>D8QWY8</accession>
<dbReference type="AlphaFoldDB" id="D8QWY8"/>
<comment type="subcellular location">
    <subcellularLocation>
        <location evidence="1 6">Nucleus</location>
    </subcellularLocation>
</comment>
<dbReference type="Gene3D" id="2.130.10.10">
    <property type="entry name" value="YVTN repeat-like/Quinoprotein amine dehydrogenase"/>
    <property type="match status" value="2"/>
</dbReference>
<keyword evidence="3 6" id="KW-0819">tRNA processing</keyword>
<dbReference type="UniPathway" id="UPA00989"/>
<feature type="compositionally biased region" description="Acidic residues" evidence="8">
    <location>
        <begin position="1"/>
        <end position="29"/>
    </location>
</feature>
<name>D8QWY8_SELML</name>
<dbReference type="GO" id="GO:0005634">
    <property type="term" value="C:nucleus"/>
    <property type="evidence" value="ECO:0000318"/>
    <property type="project" value="GO_Central"/>
</dbReference>
<comment type="similarity">
    <text evidence="6">Belongs to the WD repeat TRM82 family.</text>
</comment>
<dbReference type="PANTHER" id="PTHR16288:SF0">
    <property type="entry name" value="TRNA (GUANINE-N(7)-)-METHYLTRANSFERASE NON-CATALYTIC SUBUNIT WDR4"/>
    <property type="match status" value="1"/>
</dbReference>
<dbReference type="InterPro" id="IPR001680">
    <property type="entry name" value="WD40_rpt"/>
</dbReference>
<dbReference type="GO" id="GO:0106004">
    <property type="term" value="P:tRNA (guanine-N7)-methylation"/>
    <property type="evidence" value="ECO:0007669"/>
    <property type="project" value="UniProtKB-UniRule"/>
</dbReference>
<dbReference type="KEGG" id="smo:SELMODRAFT_405317"/>
<evidence type="ECO:0000313" key="9">
    <source>
        <dbReference type="EMBL" id="EFJ35723.1"/>
    </source>
</evidence>
<dbReference type="GO" id="GO:0043527">
    <property type="term" value="C:tRNA methyltransferase complex"/>
    <property type="evidence" value="ECO:0000318"/>
    <property type="project" value="GO_Central"/>
</dbReference>
<dbReference type="InterPro" id="IPR028884">
    <property type="entry name" value="Trm82"/>
</dbReference>
<dbReference type="STRING" id="88036.D8QWY8"/>
<dbReference type="HAMAP" id="MF_03056">
    <property type="entry name" value="TRM82"/>
    <property type="match status" value="1"/>
</dbReference>
<dbReference type="PROSITE" id="PS50294">
    <property type="entry name" value="WD_REPEATS_REGION"/>
    <property type="match status" value="2"/>
</dbReference>
<keyword evidence="2 6" id="KW-0853">WD repeat</keyword>
<dbReference type="FunCoup" id="D8QWY8">
    <property type="interactions" value="1419"/>
</dbReference>
<evidence type="ECO:0000256" key="4">
    <source>
        <dbReference type="ARBA" id="ARBA00022737"/>
    </source>
</evidence>
<keyword evidence="4 6" id="KW-0677">Repeat</keyword>